<gene>
    <name evidence="1" type="ORF">F0145_14330</name>
</gene>
<proteinExistence type="predicted"/>
<accession>A0A5M6DHV0</accession>
<dbReference type="EMBL" id="VWSF01000010">
    <property type="protein sequence ID" value="KAA5544855.1"/>
    <property type="molecule type" value="Genomic_DNA"/>
</dbReference>
<protein>
    <submittedName>
        <fullName evidence="1">Uncharacterized protein</fullName>
    </submittedName>
</protein>
<dbReference type="AlphaFoldDB" id="A0A5M6DHV0"/>
<name>A0A5M6DHV0_9BACT</name>
<evidence type="ECO:0000313" key="1">
    <source>
        <dbReference type="EMBL" id="KAA5544855.1"/>
    </source>
</evidence>
<keyword evidence="2" id="KW-1185">Reference proteome</keyword>
<dbReference type="RefSeq" id="WP_150089104.1">
    <property type="nucleotide sequence ID" value="NZ_VWSF01000010.1"/>
</dbReference>
<sequence>MNTKSLPGWTTKVEEVANGVFKIKLTKNFGRKAEIVDNATDETIDKTLSYAFDIERSVSSNWNKFLFEFCLLRLTGKTITKESYYDKDFDSWLIEVGNKRLLYLGKESWLVSQTQDDNEWFDNYIIKDSEITYETVSLFLKHMT</sequence>
<comment type="caution">
    <text evidence="1">The sequence shown here is derived from an EMBL/GenBank/DDBJ whole genome shotgun (WGS) entry which is preliminary data.</text>
</comment>
<organism evidence="1 2">
    <name type="scientific">Adhaeribacter rhizoryzae</name>
    <dbReference type="NCBI Taxonomy" id="2607907"/>
    <lineage>
        <taxon>Bacteria</taxon>
        <taxon>Pseudomonadati</taxon>
        <taxon>Bacteroidota</taxon>
        <taxon>Cytophagia</taxon>
        <taxon>Cytophagales</taxon>
        <taxon>Hymenobacteraceae</taxon>
        <taxon>Adhaeribacter</taxon>
    </lineage>
</organism>
<reference evidence="1 2" key="1">
    <citation type="submission" date="2019-09" db="EMBL/GenBank/DDBJ databases">
        <title>Genome sequence and assembly of Adhaeribacter sp.</title>
        <authorList>
            <person name="Chhetri G."/>
        </authorList>
    </citation>
    <scope>NUCLEOTIDE SEQUENCE [LARGE SCALE GENOMIC DNA]</scope>
    <source>
        <strain evidence="1 2">DK36</strain>
    </source>
</reference>
<dbReference type="Proteomes" id="UP000323426">
    <property type="component" value="Unassembled WGS sequence"/>
</dbReference>
<evidence type="ECO:0000313" key="2">
    <source>
        <dbReference type="Proteomes" id="UP000323426"/>
    </source>
</evidence>